<evidence type="ECO:0000256" key="1">
    <source>
        <dbReference type="ARBA" id="ARBA00001917"/>
    </source>
</evidence>
<dbReference type="Gene3D" id="3.40.109.10">
    <property type="entry name" value="NADH Oxidase"/>
    <property type="match status" value="1"/>
</dbReference>
<keyword evidence="6" id="KW-0560">Oxidoreductase</keyword>
<dbReference type="SUPFAM" id="SSF55469">
    <property type="entry name" value="FMN-dependent nitroreductase-like"/>
    <property type="match status" value="1"/>
</dbReference>
<protein>
    <submittedName>
        <fullName evidence="8">Nitroreductase</fullName>
    </submittedName>
</protein>
<evidence type="ECO:0000256" key="6">
    <source>
        <dbReference type="ARBA" id="ARBA00023002"/>
    </source>
</evidence>
<evidence type="ECO:0000256" key="4">
    <source>
        <dbReference type="ARBA" id="ARBA00022643"/>
    </source>
</evidence>
<dbReference type="AlphaFoldDB" id="A0A1H3C9P8"/>
<dbReference type="InterPro" id="IPR033878">
    <property type="entry name" value="NfsB-like"/>
</dbReference>
<dbReference type="RefSeq" id="WP_090123660.1">
    <property type="nucleotide sequence ID" value="NZ_FNNJ01000006.1"/>
</dbReference>
<name>A0A1H3C9P8_9FLAO</name>
<dbReference type="CDD" id="cd02149">
    <property type="entry name" value="NfsB-like"/>
    <property type="match status" value="1"/>
</dbReference>
<proteinExistence type="inferred from homology"/>
<evidence type="ECO:0000256" key="3">
    <source>
        <dbReference type="ARBA" id="ARBA00022630"/>
    </source>
</evidence>
<dbReference type="PANTHER" id="PTHR43673">
    <property type="entry name" value="NAD(P)H NITROREDUCTASE YDGI-RELATED"/>
    <property type="match status" value="1"/>
</dbReference>
<gene>
    <name evidence="8" type="ORF">SAMN05444411_10684</name>
</gene>
<evidence type="ECO:0000313" key="9">
    <source>
        <dbReference type="Proteomes" id="UP000199595"/>
    </source>
</evidence>
<dbReference type="InterPro" id="IPR000415">
    <property type="entry name" value="Nitroreductase-like"/>
</dbReference>
<dbReference type="Proteomes" id="UP000199595">
    <property type="component" value="Unassembled WGS sequence"/>
</dbReference>
<keyword evidence="9" id="KW-1185">Reference proteome</keyword>
<keyword evidence="4" id="KW-0288">FMN</keyword>
<organism evidence="8 9">
    <name type="scientific">Lutibacter oricola</name>
    <dbReference type="NCBI Taxonomy" id="762486"/>
    <lineage>
        <taxon>Bacteria</taxon>
        <taxon>Pseudomonadati</taxon>
        <taxon>Bacteroidota</taxon>
        <taxon>Flavobacteriia</taxon>
        <taxon>Flavobacteriales</taxon>
        <taxon>Flavobacteriaceae</taxon>
        <taxon>Lutibacter</taxon>
    </lineage>
</organism>
<dbReference type="Pfam" id="PF00881">
    <property type="entry name" value="Nitroreductase"/>
    <property type="match status" value="1"/>
</dbReference>
<keyword evidence="5" id="KW-0521">NADP</keyword>
<feature type="domain" description="Nitroreductase" evidence="7">
    <location>
        <begin position="8"/>
        <end position="185"/>
    </location>
</feature>
<evidence type="ECO:0000256" key="2">
    <source>
        <dbReference type="ARBA" id="ARBA00007118"/>
    </source>
</evidence>
<dbReference type="GO" id="GO:0016491">
    <property type="term" value="F:oxidoreductase activity"/>
    <property type="evidence" value="ECO:0007669"/>
    <property type="project" value="UniProtKB-KW"/>
</dbReference>
<comment type="similarity">
    <text evidence="2">Belongs to the nitroreductase family.</text>
</comment>
<evidence type="ECO:0000256" key="5">
    <source>
        <dbReference type="ARBA" id="ARBA00022857"/>
    </source>
</evidence>
<dbReference type="InterPro" id="IPR029479">
    <property type="entry name" value="Nitroreductase"/>
</dbReference>
<keyword evidence="3" id="KW-0285">Flavoprotein</keyword>
<dbReference type="OrthoDB" id="9809288at2"/>
<dbReference type="PANTHER" id="PTHR43673:SF2">
    <property type="entry name" value="NITROREDUCTASE"/>
    <property type="match status" value="1"/>
</dbReference>
<evidence type="ECO:0000313" key="8">
    <source>
        <dbReference type="EMBL" id="SDX50239.1"/>
    </source>
</evidence>
<dbReference type="EMBL" id="FNNJ01000006">
    <property type="protein sequence ID" value="SDX50239.1"/>
    <property type="molecule type" value="Genomic_DNA"/>
</dbReference>
<evidence type="ECO:0000259" key="7">
    <source>
        <dbReference type="Pfam" id="PF00881"/>
    </source>
</evidence>
<accession>A0A1H3C9P8</accession>
<dbReference type="STRING" id="762486.SAMN05444411_10684"/>
<comment type="cofactor">
    <cofactor evidence="1">
        <name>FMN</name>
        <dbReference type="ChEBI" id="CHEBI:58210"/>
    </cofactor>
</comment>
<reference evidence="9" key="1">
    <citation type="submission" date="2016-10" db="EMBL/GenBank/DDBJ databases">
        <authorList>
            <person name="Varghese N."/>
            <person name="Submissions S."/>
        </authorList>
    </citation>
    <scope>NUCLEOTIDE SEQUENCE [LARGE SCALE GENOMIC DNA]</scope>
    <source>
        <strain evidence="9">DSM 24956</strain>
    </source>
</reference>
<sequence length="210" mass="24228">MDIISSLEWRYATKKFDPSKKLTKQQIETLKKAFNLTATSFGLQPIKLIIIENKELQEKFVEHSYFQRQVADCSHLLVLCIEKDTSEKEVNNYFDLEIKTRGTSEEVVSTFRNQLVDMYKNMSLEDRQLSAKYQTYIALGNLMTVCAVEKIDNCPMEGFVPNKVDELLNLADKNLQSVLMLPVGYRAEDDVMNGLKKVRKPMQETVIEIS</sequence>